<evidence type="ECO:0000313" key="2">
    <source>
        <dbReference type="Proteomes" id="UP000178187"/>
    </source>
</evidence>
<accession>A0A1G1KWN3</accession>
<comment type="caution">
    <text evidence="1">The sequence shown here is derived from an EMBL/GenBank/DDBJ whole genome shotgun (WGS) entry which is preliminary data.</text>
</comment>
<evidence type="ECO:0000313" key="1">
    <source>
        <dbReference type="EMBL" id="OGW97202.1"/>
    </source>
</evidence>
<sequence length="97" mass="11082">MDQVSDTVNRERIACLKEVLAFSRQVLSDYVNGKARKEALVTAEIKLKALLDELPPDFYVKFDIAFLLGLIHDASWDGYAIQMAFLRLERLKANFGF</sequence>
<protein>
    <submittedName>
        <fullName evidence="1">Uncharacterized protein</fullName>
    </submittedName>
</protein>
<gene>
    <name evidence="1" type="ORF">A3G33_08485</name>
</gene>
<proteinExistence type="predicted"/>
<name>A0A1G1KWN3_9BACT</name>
<organism evidence="1 2">
    <name type="scientific">Candidatus Danuiimicrobium aquiferis</name>
    <dbReference type="NCBI Taxonomy" id="1801832"/>
    <lineage>
        <taxon>Bacteria</taxon>
        <taxon>Pseudomonadati</taxon>
        <taxon>Candidatus Omnitrophota</taxon>
        <taxon>Candidatus Danuiimicrobium</taxon>
    </lineage>
</organism>
<dbReference type="AlphaFoldDB" id="A0A1G1KWN3"/>
<dbReference type="EMBL" id="MHFR01000043">
    <property type="protein sequence ID" value="OGW97202.1"/>
    <property type="molecule type" value="Genomic_DNA"/>
</dbReference>
<reference evidence="1 2" key="1">
    <citation type="journal article" date="2016" name="Nat. Commun.">
        <title>Thousands of microbial genomes shed light on interconnected biogeochemical processes in an aquifer system.</title>
        <authorList>
            <person name="Anantharaman K."/>
            <person name="Brown C.T."/>
            <person name="Hug L.A."/>
            <person name="Sharon I."/>
            <person name="Castelle C.J."/>
            <person name="Probst A.J."/>
            <person name="Thomas B.C."/>
            <person name="Singh A."/>
            <person name="Wilkins M.J."/>
            <person name="Karaoz U."/>
            <person name="Brodie E.L."/>
            <person name="Williams K.H."/>
            <person name="Hubbard S.S."/>
            <person name="Banfield J.F."/>
        </authorList>
    </citation>
    <scope>NUCLEOTIDE SEQUENCE [LARGE SCALE GENOMIC DNA]</scope>
</reference>
<dbReference type="Proteomes" id="UP000178187">
    <property type="component" value="Unassembled WGS sequence"/>
</dbReference>